<sequence>MDCEHHFHVAPWVLISDPPQAVDICCHCGERKTRVLWPNARPPIPDDCGKFHPERPGYAFTMMERDDDRTSRAPPVAWRYRHNLSELKEGWLFTDIKPIYVDGKGGWTVQPLYAHPEDAPGGPGTIEQAIVHLTHEWGPGYGVACSSAGNDWDQTTEVDRMTCERCRGTAWAVAALNRVDRPKGEK</sequence>
<organism evidence="1">
    <name type="scientific">marine sediment metagenome</name>
    <dbReference type="NCBI Taxonomy" id="412755"/>
    <lineage>
        <taxon>unclassified sequences</taxon>
        <taxon>metagenomes</taxon>
        <taxon>ecological metagenomes</taxon>
    </lineage>
</organism>
<protein>
    <submittedName>
        <fullName evidence="1">Uncharacterized protein</fullName>
    </submittedName>
</protein>
<accession>A0A0F9KRI2</accession>
<dbReference type="AlphaFoldDB" id="A0A0F9KRI2"/>
<gene>
    <name evidence="1" type="ORF">LCGC14_1370290</name>
</gene>
<comment type="caution">
    <text evidence="1">The sequence shown here is derived from an EMBL/GenBank/DDBJ whole genome shotgun (WGS) entry which is preliminary data.</text>
</comment>
<evidence type="ECO:0000313" key="1">
    <source>
        <dbReference type="EMBL" id="KKM77411.1"/>
    </source>
</evidence>
<dbReference type="EMBL" id="LAZR01008645">
    <property type="protein sequence ID" value="KKM77411.1"/>
    <property type="molecule type" value="Genomic_DNA"/>
</dbReference>
<reference evidence="1" key="1">
    <citation type="journal article" date="2015" name="Nature">
        <title>Complex archaea that bridge the gap between prokaryotes and eukaryotes.</title>
        <authorList>
            <person name="Spang A."/>
            <person name="Saw J.H."/>
            <person name="Jorgensen S.L."/>
            <person name="Zaremba-Niedzwiedzka K."/>
            <person name="Martijn J."/>
            <person name="Lind A.E."/>
            <person name="van Eijk R."/>
            <person name="Schleper C."/>
            <person name="Guy L."/>
            <person name="Ettema T.J."/>
        </authorList>
    </citation>
    <scope>NUCLEOTIDE SEQUENCE</scope>
</reference>
<name>A0A0F9KRI2_9ZZZZ</name>
<proteinExistence type="predicted"/>